<gene>
    <name evidence="1" type="ORF">EVAR_83329_1</name>
</gene>
<accession>A0A4C1VVK8</accession>
<sequence length="154" mass="17277">MSERDSPIKRDSRLERHAGPAVSAINRPVRFSVSMSRFICTYHIPLRRRHGRAALRFCELHLTNAQLRRLTDFLRNPFFSGSSSTTAGPPASKRPGLRSKCGKLESLLSAGISEPKTVNGVHYLMRSSAGYRRRRLMAAAPARGRCVLTLHCQF</sequence>
<organism evidence="1 2">
    <name type="scientific">Eumeta variegata</name>
    <name type="common">Bagworm moth</name>
    <name type="synonym">Eumeta japonica</name>
    <dbReference type="NCBI Taxonomy" id="151549"/>
    <lineage>
        <taxon>Eukaryota</taxon>
        <taxon>Metazoa</taxon>
        <taxon>Ecdysozoa</taxon>
        <taxon>Arthropoda</taxon>
        <taxon>Hexapoda</taxon>
        <taxon>Insecta</taxon>
        <taxon>Pterygota</taxon>
        <taxon>Neoptera</taxon>
        <taxon>Endopterygota</taxon>
        <taxon>Lepidoptera</taxon>
        <taxon>Glossata</taxon>
        <taxon>Ditrysia</taxon>
        <taxon>Tineoidea</taxon>
        <taxon>Psychidae</taxon>
        <taxon>Oiketicinae</taxon>
        <taxon>Eumeta</taxon>
    </lineage>
</organism>
<dbReference type="Proteomes" id="UP000299102">
    <property type="component" value="Unassembled WGS sequence"/>
</dbReference>
<dbReference type="AlphaFoldDB" id="A0A4C1VVK8"/>
<keyword evidence="2" id="KW-1185">Reference proteome</keyword>
<reference evidence="1 2" key="1">
    <citation type="journal article" date="2019" name="Commun. Biol.">
        <title>The bagworm genome reveals a unique fibroin gene that provides high tensile strength.</title>
        <authorList>
            <person name="Kono N."/>
            <person name="Nakamura H."/>
            <person name="Ohtoshi R."/>
            <person name="Tomita M."/>
            <person name="Numata K."/>
            <person name="Arakawa K."/>
        </authorList>
    </citation>
    <scope>NUCLEOTIDE SEQUENCE [LARGE SCALE GENOMIC DNA]</scope>
</reference>
<proteinExistence type="predicted"/>
<evidence type="ECO:0000313" key="2">
    <source>
        <dbReference type="Proteomes" id="UP000299102"/>
    </source>
</evidence>
<name>A0A4C1VVK8_EUMVA</name>
<comment type="caution">
    <text evidence="1">The sequence shown here is derived from an EMBL/GenBank/DDBJ whole genome shotgun (WGS) entry which is preliminary data.</text>
</comment>
<evidence type="ECO:0000313" key="1">
    <source>
        <dbReference type="EMBL" id="GBP42811.1"/>
    </source>
</evidence>
<dbReference type="EMBL" id="BGZK01000424">
    <property type="protein sequence ID" value="GBP42811.1"/>
    <property type="molecule type" value="Genomic_DNA"/>
</dbReference>
<protein>
    <submittedName>
        <fullName evidence="1">Uncharacterized protein</fullName>
    </submittedName>
</protein>